<evidence type="ECO:0000313" key="2">
    <source>
        <dbReference type="Proteomes" id="UP000191980"/>
    </source>
</evidence>
<protein>
    <submittedName>
        <fullName evidence="1">Uncharacterized protein</fullName>
    </submittedName>
</protein>
<sequence length="94" mass="10697">MPAINQGQQKSIEAQCCYKADKTIIARPAVEPLTPNDEPLNGAIIIPPIIPAIKLENRKRWKPVRFLWITGWILKKLLHPPAHCISSLRIVYCF</sequence>
<evidence type="ECO:0000313" key="1">
    <source>
        <dbReference type="EMBL" id="OQK17412.1"/>
    </source>
</evidence>
<dbReference type="Proteomes" id="UP000191980">
    <property type="component" value="Unassembled WGS sequence"/>
</dbReference>
<organism evidence="1 2">
    <name type="scientific">Methyloprofundus sedimenti</name>
    <dbReference type="NCBI Taxonomy" id="1420851"/>
    <lineage>
        <taxon>Bacteria</taxon>
        <taxon>Pseudomonadati</taxon>
        <taxon>Pseudomonadota</taxon>
        <taxon>Gammaproteobacteria</taxon>
        <taxon>Methylococcales</taxon>
        <taxon>Methylococcaceae</taxon>
        <taxon>Methyloprofundus</taxon>
    </lineage>
</organism>
<dbReference type="EMBL" id="LPUF01000001">
    <property type="protein sequence ID" value="OQK17412.1"/>
    <property type="molecule type" value="Genomic_DNA"/>
</dbReference>
<accession>A0A1V8M7A8</accession>
<reference evidence="1 2" key="1">
    <citation type="submission" date="2015-12" db="EMBL/GenBank/DDBJ databases">
        <authorList>
            <person name="Shamseldin A."/>
            <person name="Moawad H."/>
            <person name="Abd El-Rahim W.M."/>
            <person name="Sadowsky M.J."/>
        </authorList>
    </citation>
    <scope>NUCLEOTIDE SEQUENCE [LARGE SCALE GENOMIC DNA]</scope>
    <source>
        <strain evidence="1 2">WF1</strain>
    </source>
</reference>
<keyword evidence="2" id="KW-1185">Reference proteome</keyword>
<dbReference type="AlphaFoldDB" id="A0A1V8M7A8"/>
<comment type="caution">
    <text evidence="1">The sequence shown here is derived from an EMBL/GenBank/DDBJ whole genome shotgun (WGS) entry which is preliminary data.</text>
</comment>
<name>A0A1V8M7A8_9GAMM</name>
<proteinExistence type="predicted"/>
<gene>
    <name evidence="1" type="ORF">AU255_05900</name>
</gene>